<evidence type="ECO:0000313" key="2">
    <source>
        <dbReference type="Proteomes" id="UP000616885"/>
    </source>
</evidence>
<evidence type="ECO:0000313" key="1">
    <source>
        <dbReference type="EMBL" id="KAF9756740.1"/>
    </source>
</evidence>
<reference evidence="1" key="1">
    <citation type="submission" date="2020-10" db="EMBL/GenBank/DDBJ databases">
        <title>High-Quality Genome Resource of Clonostachys rosea strain S41 by Oxford Nanopore Long-Read Sequencing.</title>
        <authorList>
            <person name="Wang H."/>
        </authorList>
    </citation>
    <scope>NUCLEOTIDE SEQUENCE</scope>
    <source>
        <strain evidence="1">S41</strain>
    </source>
</reference>
<sequence>MAYQIAVRTKPSRNSKVHHQCLSFFWISSDHSKTPITCPGVNALYHTIYPPWSDTSQAGVIIKSTRTIAQTSTVFHFLARTSVYNRPWQDTTRFEREFPFM</sequence>
<dbReference type="EMBL" id="JADCTT010000002">
    <property type="protein sequence ID" value="KAF9756740.1"/>
    <property type="molecule type" value="Genomic_DNA"/>
</dbReference>
<protein>
    <submittedName>
        <fullName evidence="1">Uncharacterized protein</fullName>
    </submittedName>
</protein>
<organism evidence="1 2">
    <name type="scientific">Bionectria ochroleuca</name>
    <name type="common">Gliocladium roseum</name>
    <dbReference type="NCBI Taxonomy" id="29856"/>
    <lineage>
        <taxon>Eukaryota</taxon>
        <taxon>Fungi</taxon>
        <taxon>Dikarya</taxon>
        <taxon>Ascomycota</taxon>
        <taxon>Pezizomycotina</taxon>
        <taxon>Sordariomycetes</taxon>
        <taxon>Hypocreomycetidae</taxon>
        <taxon>Hypocreales</taxon>
        <taxon>Bionectriaceae</taxon>
        <taxon>Clonostachys</taxon>
    </lineage>
</organism>
<dbReference type="Proteomes" id="UP000616885">
    <property type="component" value="Unassembled WGS sequence"/>
</dbReference>
<accession>A0A8H7NIQ2</accession>
<comment type="caution">
    <text evidence="1">The sequence shown here is derived from an EMBL/GenBank/DDBJ whole genome shotgun (WGS) entry which is preliminary data.</text>
</comment>
<proteinExistence type="predicted"/>
<gene>
    <name evidence="1" type="ORF">IM811_007684</name>
</gene>
<name>A0A8H7NIQ2_BIOOC</name>
<dbReference type="AlphaFoldDB" id="A0A8H7NIQ2"/>